<dbReference type="Pfam" id="PF07804">
    <property type="entry name" value="HipA_C"/>
    <property type="match status" value="1"/>
</dbReference>
<keyword evidence="2" id="KW-0418">Kinase</keyword>
<evidence type="ECO:0000259" key="3">
    <source>
        <dbReference type="Pfam" id="PF07804"/>
    </source>
</evidence>
<reference evidence="4 5" key="1">
    <citation type="submission" date="2014-08" db="EMBL/GenBank/DDBJ databases">
        <title>Comparative genomics of the Paenibacillus odorifer group.</title>
        <authorList>
            <person name="den Bakker H.C."/>
            <person name="Tsai Y.-C."/>
            <person name="Martin N."/>
            <person name="Korlach J."/>
            <person name="Wiedmann M."/>
        </authorList>
    </citation>
    <scope>NUCLEOTIDE SEQUENCE [LARGE SCALE GENOMIC DNA]</scope>
    <source>
        <strain evidence="4 5">DSM 1735</strain>
    </source>
</reference>
<dbReference type="InterPro" id="IPR012893">
    <property type="entry name" value="HipA-like_C"/>
</dbReference>
<protein>
    <submittedName>
        <fullName evidence="4">Excisionase</fullName>
    </submittedName>
</protein>
<feature type="domain" description="HipA-like C-terminal" evidence="3">
    <location>
        <begin position="161"/>
        <end position="317"/>
    </location>
</feature>
<sequence length="420" mass="47822">MADVWNKKYMLMHKNEPVAEIELDEATSSISAIGQVYTERHVPVGIPVKKGRIDRTALNEWWRGRAIPASRDGIKEALMELNLSTTQKLLDKSLGLSLSDQYWICPSASDLNWSAINFFDNSFSDDVGNVLFGKGSSGEPMSLMSPDNTSDGWLKKKWAIMDGKRCLIKGGSGATQQEPYNEVVASRIMERLGIPHVPYTLMMQEEYPYSVCDNFITPQTELITAWYVMHTRQKPNHISVYQHYVNCCEALGIHGIVDALDRMMVVDFLIANEDRHQNNFGVIRHAETLEWIGPAPIYDSGSSLWFSKPQALIRADGRLTCKPFKQDHNEQIKLVTSFDWLDLSALKGIEEEVRDILRGSLFVDEARCDAICRALEQRIDMLAEIVHFRNPQSWVDDRSTDVRKDIAYSGLQDAEEDWER</sequence>
<accession>A0A089IXY9</accession>
<dbReference type="AlphaFoldDB" id="A0A089IXY9"/>
<dbReference type="Proteomes" id="UP000029409">
    <property type="component" value="Chromosome"/>
</dbReference>
<dbReference type="RefSeq" id="WP_042207609.1">
    <property type="nucleotide sequence ID" value="NZ_CP009288.1"/>
</dbReference>
<dbReference type="OrthoDB" id="9812605at2"/>
<keyword evidence="5" id="KW-1185">Reference proteome</keyword>
<dbReference type="Gene3D" id="1.10.1070.20">
    <property type="match status" value="1"/>
</dbReference>
<dbReference type="EMBL" id="CP009288">
    <property type="protein sequence ID" value="AIQ13814.1"/>
    <property type="molecule type" value="Genomic_DNA"/>
</dbReference>
<evidence type="ECO:0000256" key="2">
    <source>
        <dbReference type="ARBA" id="ARBA00022777"/>
    </source>
</evidence>
<dbReference type="eggNOG" id="COG3550">
    <property type="taxonomic scope" value="Bacteria"/>
</dbReference>
<name>A0A089IXY9_PAEDU</name>
<dbReference type="KEGG" id="pdu:PDUR_19260"/>
<keyword evidence="1" id="KW-0808">Transferase</keyword>
<organism evidence="4 5">
    <name type="scientific">Paenibacillus durus</name>
    <name type="common">Paenibacillus azotofixans</name>
    <dbReference type="NCBI Taxonomy" id="44251"/>
    <lineage>
        <taxon>Bacteria</taxon>
        <taxon>Bacillati</taxon>
        <taxon>Bacillota</taxon>
        <taxon>Bacilli</taxon>
        <taxon>Bacillales</taxon>
        <taxon>Paenibacillaceae</taxon>
        <taxon>Paenibacillus</taxon>
    </lineage>
</organism>
<evidence type="ECO:0000256" key="1">
    <source>
        <dbReference type="ARBA" id="ARBA00022679"/>
    </source>
</evidence>
<proteinExistence type="predicted"/>
<gene>
    <name evidence="4" type="ORF">PDUR_19260</name>
</gene>
<evidence type="ECO:0000313" key="5">
    <source>
        <dbReference type="Proteomes" id="UP000029409"/>
    </source>
</evidence>
<dbReference type="STRING" id="44251.PDUR_19260"/>
<evidence type="ECO:0000313" key="4">
    <source>
        <dbReference type="EMBL" id="AIQ13814.1"/>
    </source>
</evidence>
<dbReference type="GO" id="GO:0016301">
    <property type="term" value="F:kinase activity"/>
    <property type="evidence" value="ECO:0007669"/>
    <property type="project" value="UniProtKB-KW"/>
</dbReference>